<accession>A0A5B7GFG7</accession>
<proteinExistence type="predicted"/>
<name>A0A5B7GFG7_PORTR</name>
<comment type="caution">
    <text evidence="1">The sequence shown here is derived from an EMBL/GenBank/DDBJ whole genome shotgun (WGS) entry which is preliminary data.</text>
</comment>
<evidence type="ECO:0000313" key="1">
    <source>
        <dbReference type="EMBL" id="MPC56093.1"/>
    </source>
</evidence>
<evidence type="ECO:0000313" key="2">
    <source>
        <dbReference type="Proteomes" id="UP000324222"/>
    </source>
</evidence>
<gene>
    <name evidence="1" type="ORF">E2C01_050045</name>
</gene>
<reference evidence="1 2" key="1">
    <citation type="submission" date="2019-05" db="EMBL/GenBank/DDBJ databases">
        <title>Another draft genome of Portunus trituberculatus and its Hox gene families provides insights of decapod evolution.</title>
        <authorList>
            <person name="Jeong J.-H."/>
            <person name="Song I."/>
            <person name="Kim S."/>
            <person name="Choi T."/>
            <person name="Kim D."/>
            <person name="Ryu S."/>
            <person name="Kim W."/>
        </authorList>
    </citation>
    <scope>NUCLEOTIDE SEQUENCE [LARGE SCALE GENOMIC DNA]</scope>
    <source>
        <tissue evidence="1">Muscle</tissue>
    </source>
</reference>
<dbReference type="EMBL" id="VSRR010013686">
    <property type="protein sequence ID" value="MPC56093.1"/>
    <property type="molecule type" value="Genomic_DNA"/>
</dbReference>
<protein>
    <submittedName>
        <fullName evidence="1">Uncharacterized protein</fullName>
    </submittedName>
</protein>
<dbReference type="AlphaFoldDB" id="A0A5B7GFG7"/>
<organism evidence="1 2">
    <name type="scientific">Portunus trituberculatus</name>
    <name type="common">Swimming crab</name>
    <name type="synonym">Neptunus trituberculatus</name>
    <dbReference type="NCBI Taxonomy" id="210409"/>
    <lineage>
        <taxon>Eukaryota</taxon>
        <taxon>Metazoa</taxon>
        <taxon>Ecdysozoa</taxon>
        <taxon>Arthropoda</taxon>
        <taxon>Crustacea</taxon>
        <taxon>Multicrustacea</taxon>
        <taxon>Malacostraca</taxon>
        <taxon>Eumalacostraca</taxon>
        <taxon>Eucarida</taxon>
        <taxon>Decapoda</taxon>
        <taxon>Pleocyemata</taxon>
        <taxon>Brachyura</taxon>
        <taxon>Eubrachyura</taxon>
        <taxon>Portunoidea</taxon>
        <taxon>Portunidae</taxon>
        <taxon>Portuninae</taxon>
        <taxon>Portunus</taxon>
    </lineage>
</organism>
<dbReference type="Proteomes" id="UP000324222">
    <property type="component" value="Unassembled WGS sequence"/>
</dbReference>
<sequence length="97" mass="9939">MMEVTEVQACFDDTNNIVRKTTHKSQASLCAEPPGGAGCCTAIPADVLTGANMAAILTGCLLNGLSATGQAKPQLPTLTSLQHHLITISPSSSCVTL</sequence>
<keyword evidence="2" id="KW-1185">Reference proteome</keyword>